<dbReference type="AlphaFoldDB" id="A0A2U3KS50"/>
<dbReference type="EMBL" id="OMOD01000140">
    <property type="protein sequence ID" value="SPF42452.1"/>
    <property type="molecule type" value="Genomic_DNA"/>
</dbReference>
<sequence>MEAAAAGLLTAGRLGRGARHGSVRDDTCVSQRRHYGSDNGDTVLAIQFAEELLLVHAVFERFAAVNEDDGKLVVELAAEFGVGIHINLAPGEAAVARESGQALLHDFAEMATFAGIDDYTAGHRHAKRFYREGSRPTSRRKMRLTGLGVRMTRPAQARRLVIPGTP</sequence>
<gene>
    <name evidence="1" type="ORF">SBA1_460049</name>
</gene>
<evidence type="ECO:0000313" key="2">
    <source>
        <dbReference type="Proteomes" id="UP000238701"/>
    </source>
</evidence>
<reference evidence="2" key="1">
    <citation type="submission" date="2018-02" db="EMBL/GenBank/DDBJ databases">
        <authorList>
            <person name="Hausmann B."/>
        </authorList>
    </citation>
    <scope>NUCLEOTIDE SEQUENCE [LARGE SCALE GENOMIC DNA]</scope>
    <source>
        <strain evidence="2">Peat soil MAG SbA1</strain>
    </source>
</reference>
<evidence type="ECO:0000313" key="1">
    <source>
        <dbReference type="EMBL" id="SPF42452.1"/>
    </source>
</evidence>
<protein>
    <submittedName>
        <fullName evidence="1">Uncharacterized protein</fullName>
    </submittedName>
</protein>
<organism evidence="1 2">
    <name type="scientific">Candidatus Sulfotelmatobacter kueseliae</name>
    <dbReference type="NCBI Taxonomy" id="2042962"/>
    <lineage>
        <taxon>Bacteria</taxon>
        <taxon>Pseudomonadati</taxon>
        <taxon>Acidobacteriota</taxon>
        <taxon>Terriglobia</taxon>
        <taxon>Terriglobales</taxon>
        <taxon>Candidatus Korobacteraceae</taxon>
        <taxon>Candidatus Sulfotelmatobacter</taxon>
    </lineage>
</organism>
<name>A0A2U3KS50_9BACT</name>
<dbReference type="Proteomes" id="UP000238701">
    <property type="component" value="Unassembled WGS sequence"/>
</dbReference>
<accession>A0A2U3KS50</accession>
<proteinExistence type="predicted"/>